<accession>A0A6V8L5Q1</accession>
<dbReference type="SUPFAM" id="SSF47413">
    <property type="entry name" value="lambda repressor-like DNA-binding domains"/>
    <property type="match status" value="1"/>
</dbReference>
<dbReference type="InterPro" id="IPR010982">
    <property type="entry name" value="Lambda_DNA-bd_dom_sf"/>
</dbReference>
<evidence type="ECO:0000259" key="1">
    <source>
        <dbReference type="PROSITE" id="PS50943"/>
    </source>
</evidence>
<evidence type="ECO:0000313" key="3">
    <source>
        <dbReference type="Proteomes" id="UP000482960"/>
    </source>
</evidence>
<dbReference type="SMART" id="SM00530">
    <property type="entry name" value="HTH_XRE"/>
    <property type="match status" value="1"/>
</dbReference>
<dbReference type="InterPro" id="IPR001387">
    <property type="entry name" value="Cro/C1-type_HTH"/>
</dbReference>
<dbReference type="Gene3D" id="1.10.260.40">
    <property type="entry name" value="lambda repressor-like DNA-binding domains"/>
    <property type="match status" value="1"/>
</dbReference>
<sequence length="82" mass="8909">MSVSYTVSGMREAVAENVRIELARRKMSAAELARRLGVPPQNLSRRMTGETPFDTDDLVQIANEFGISVTALLPVEQTASAS</sequence>
<dbReference type="RefSeq" id="WP_345535738.1">
    <property type="nucleotide sequence ID" value="NZ_BAABJB010000004.1"/>
</dbReference>
<proteinExistence type="predicted"/>
<gene>
    <name evidence="2" type="ORF">Prum_051960</name>
</gene>
<name>A0A6V8L5Q1_9ACTN</name>
<reference evidence="2 3" key="2">
    <citation type="submission" date="2020-03" db="EMBL/GenBank/DDBJ databases">
        <authorList>
            <person name="Ichikawa N."/>
            <person name="Kimura A."/>
            <person name="Kitahashi Y."/>
            <person name="Uohara A."/>
        </authorList>
    </citation>
    <scope>NUCLEOTIDE SEQUENCE [LARGE SCALE GENOMIC DNA]</scope>
    <source>
        <strain evidence="2 3">NBRC 108638</strain>
    </source>
</reference>
<dbReference type="Pfam" id="PF01381">
    <property type="entry name" value="HTH_3"/>
    <property type="match status" value="1"/>
</dbReference>
<dbReference type="AlphaFoldDB" id="A0A6V8L5Q1"/>
<dbReference type="EMBL" id="BLPG01000001">
    <property type="protein sequence ID" value="GFJ91554.1"/>
    <property type="molecule type" value="Genomic_DNA"/>
</dbReference>
<feature type="domain" description="HTH cro/C1-type" evidence="1">
    <location>
        <begin position="18"/>
        <end position="72"/>
    </location>
</feature>
<dbReference type="GO" id="GO:0003677">
    <property type="term" value="F:DNA binding"/>
    <property type="evidence" value="ECO:0007669"/>
    <property type="project" value="InterPro"/>
</dbReference>
<organism evidence="2 3">
    <name type="scientific">Phytohabitans rumicis</name>
    <dbReference type="NCBI Taxonomy" id="1076125"/>
    <lineage>
        <taxon>Bacteria</taxon>
        <taxon>Bacillati</taxon>
        <taxon>Actinomycetota</taxon>
        <taxon>Actinomycetes</taxon>
        <taxon>Micromonosporales</taxon>
        <taxon>Micromonosporaceae</taxon>
    </lineage>
</organism>
<dbReference type="CDD" id="cd00093">
    <property type="entry name" value="HTH_XRE"/>
    <property type="match status" value="1"/>
</dbReference>
<dbReference type="PROSITE" id="PS50943">
    <property type="entry name" value="HTH_CROC1"/>
    <property type="match status" value="1"/>
</dbReference>
<comment type="caution">
    <text evidence="2">The sequence shown here is derived from an EMBL/GenBank/DDBJ whole genome shotgun (WGS) entry which is preliminary data.</text>
</comment>
<dbReference type="Proteomes" id="UP000482960">
    <property type="component" value="Unassembled WGS sequence"/>
</dbReference>
<keyword evidence="3" id="KW-1185">Reference proteome</keyword>
<evidence type="ECO:0000313" key="2">
    <source>
        <dbReference type="EMBL" id="GFJ91554.1"/>
    </source>
</evidence>
<reference evidence="2 3" key="1">
    <citation type="submission" date="2020-03" db="EMBL/GenBank/DDBJ databases">
        <title>Whole genome shotgun sequence of Phytohabitans rumicis NBRC 108638.</title>
        <authorList>
            <person name="Komaki H."/>
            <person name="Tamura T."/>
        </authorList>
    </citation>
    <scope>NUCLEOTIDE SEQUENCE [LARGE SCALE GENOMIC DNA]</scope>
    <source>
        <strain evidence="2 3">NBRC 108638</strain>
    </source>
</reference>
<protein>
    <recommendedName>
        <fullName evidence="1">HTH cro/C1-type domain-containing protein</fullName>
    </recommendedName>
</protein>